<dbReference type="NCBIfam" id="TIGR01691">
    <property type="entry name" value="enolase-ppase"/>
    <property type="match status" value="1"/>
</dbReference>
<keyword evidence="3 6" id="KW-0378">Hydrolase</keyword>
<comment type="catalytic activity">
    <reaction evidence="6">
        <text>5-methylsulfanyl-2,3-dioxopentyl phosphate + H2O = 1,2-dihydroxy-5-(methylsulfanyl)pent-1-en-3-one + phosphate</text>
        <dbReference type="Rhea" id="RHEA:21700"/>
        <dbReference type="ChEBI" id="CHEBI:15377"/>
        <dbReference type="ChEBI" id="CHEBI:43474"/>
        <dbReference type="ChEBI" id="CHEBI:49252"/>
        <dbReference type="ChEBI" id="CHEBI:58828"/>
        <dbReference type="EC" id="3.1.3.77"/>
    </reaction>
</comment>
<dbReference type="EMBL" id="HG316462">
    <property type="protein sequence ID" value="CDF90964.1"/>
    <property type="molecule type" value="Genomic_DNA"/>
</dbReference>
<dbReference type="PRINTS" id="PR00413">
    <property type="entry name" value="HADHALOGNASE"/>
</dbReference>
<dbReference type="Pfam" id="PF00702">
    <property type="entry name" value="Hydrolase"/>
    <property type="match status" value="1"/>
</dbReference>
<dbReference type="PANTHER" id="PTHR20371">
    <property type="entry name" value="ENOLASE-PHOSPHATASE E1"/>
    <property type="match status" value="1"/>
</dbReference>
<comment type="similarity">
    <text evidence="6">Belongs to the HAD-like hydrolase superfamily. MasA/MtnC family.</text>
</comment>
<protein>
    <recommendedName>
        <fullName evidence="6">Enolase-phosphatase E1</fullName>
        <ecNumber evidence="6">3.1.3.77</ecNumber>
    </recommendedName>
    <alternativeName>
        <fullName evidence="6">2,3-diketo-5-methylthio-1-phosphopentane phosphatase</fullName>
    </alternativeName>
</protein>
<dbReference type="InterPro" id="IPR036412">
    <property type="entry name" value="HAD-like_sf"/>
</dbReference>
<evidence type="ECO:0000256" key="5">
    <source>
        <dbReference type="ARBA" id="ARBA00023167"/>
    </source>
</evidence>
<evidence type="ECO:0000256" key="6">
    <source>
        <dbReference type="HAMAP-Rule" id="MF_03117"/>
    </source>
</evidence>
<keyword evidence="8" id="KW-1185">Reference proteome</keyword>
<dbReference type="HAMAP" id="MF_03117">
    <property type="entry name" value="Salvage_MtnC_euk"/>
    <property type="match status" value="1"/>
</dbReference>
<keyword evidence="1 6" id="KW-0028">Amino-acid biosynthesis</keyword>
<dbReference type="InterPro" id="IPR006439">
    <property type="entry name" value="HAD-SF_hydro_IA"/>
</dbReference>
<comment type="pathway">
    <text evidence="6">Amino-acid biosynthesis; L-methionine biosynthesis via salvage pathway; L-methionine from S-methyl-5-thio-alpha-D-ribose 1-phosphate: step 4/6.</text>
</comment>
<evidence type="ECO:0000313" key="8">
    <source>
        <dbReference type="Proteomes" id="UP000019375"/>
    </source>
</evidence>
<dbReference type="GO" id="GO:0043874">
    <property type="term" value="F:acireductone synthase activity"/>
    <property type="evidence" value="ECO:0007669"/>
    <property type="project" value="UniProtKB-EC"/>
</dbReference>
<keyword evidence="6" id="KW-0963">Cytoplasm</keyword>
<dbReference type="SUPFAM" id="SSF56784">
    <property type="entry name" value="HAD-like"/>
    <property type="match status" value="1"/>
</dbReference>
<dbReference type="EC" id="3.1.3.77" evidence="6"/>
<dbReference type="GO" id="GO:0000287">
    <property type="term" value="F:magnesium ion binding"/>
    <property type="evidence" value="ECO:0007669"/>
    <property type="project" value="UniProtKB-UniRule"/>
</dbReference>
<feature type="binding site" evidence="6">
    <location>
        <position position="9"/>
    </location>
    <ligand>
        <name>Mg(2+)</name>
        <dbReference type="ChEBI" id="CHEBI:18420"/>
    </ligand>
</feature>
<comment type="pathway">
    <text evidence="6">Amino-acid biosynthesis; L-methionine biosynthesis via salvage pathway; L-methionine from S-methyl-5-thio-alpha-D-ribose 1-phosphate: step 3/6.</text>
</comment>
<sequence>MSVEAVILDIEGTVCPISFVKETLFPYFVAKIPELVHSNDPDVKSVLAQFPQQYQGDLGSHMQSLVANDVKDPVLKQLQGQVWAEGYTSGQIKSPLYPDVIEFMQRSSSKLYIYSSGSVQAQKLLFAYVEDPSNPTGPSLNLQPLIKGYFDINTSGKKVKSHSYERIVQDIKTAPQQVLFISDNILELKAAQEAGLQTLLAIRPGNATIPDMHGFRTVESFASLQRRNCN</sequence>
<dbReference type="NCBIfam" id="TIGR01549">
    <property type="entry name" value="HAD-SF-IA-v1"/>
    <property type="match status" value="1"/>
</dbReference>
<evidence type="ECO:0000256" key="3">
    <source>
        <dbReference type="ARBA" id="ARBA00022801"/>
    </source>
</evidence>
<feature type="binding site" evidence="6">
    <location>
        <position position="158"/>
    </location>
    <ligand>
        <name>substrate</name>
    </ligand>
</feature>
<keyword evidence="4 6" id="KW-0460">Magnesium</keyword>
<reference evidence="8" key="1">
    <citation type="journal article" date="2013" name="Genome Announc.">
        <title>Genome sequence of the food spoilage yeast Zygosaccharomyces bailii CLIB 213(T).</title>
        <authorList>
            <person name="Galeote V."/>
            <person name="Bigey F."/>
            <person name="Devillers H."/>
            <person name="Neuveglise C."/>
            <person name="Dequin S."/>
        </authorList>
    </citation>
    <scope>NUCLEOTIDE SEQUENCE [LARGE SCALE GENOMIC DNA]</scope>
    <source>
        <strain evidence="8">CLIB 213 / ATCC 58445 / CBS 680 / CCRC 21525 / NBRC 1098 / NCYC 1416 / NRRL Y-2227</strain>
    </source>
</reference>
<dbReference type="InterPro" id="IPR023214">
    <property type="entry name" value="HAD_sf"/>
</dbReference>
<comment type="cofactor">
    <cofactor evidence="6">
        <name>Mg(2+)</name>
        <dbReference type="ChEBI" id="CHEBI:18420"/>
    </cofactor>
    <text evidence="6">Binds 1 Mg(2+) ion per subunit.</text>
</comment>
<keyword evidence="2 6" id="KW-0479">Metal-binding</keyword>
<dbReference type="SFLD" id="SFLDG01133">
    <property type="entry name" value="C1.5.4:_Enolase-phosphatase_Li"/>
    <property type="match status" value="1"/>
</dbReference>
<dbReference type="GO" id="GO:0019509">
    <property type="term" value="P:L-methionine salvage from methylthioadenosine"/>
    <property type="evidence" value="ECO:0007669"/>
    <property type="project" value="UniProtKB-UniRule"/>
</dbReference>
<dbReference type="SFLD" id="SFLDS00003">
    <property type="entry name" value="Haloacid_Dehalogenase"/>
    <property type="match status" value="1"/>
</dbReference>
<feature type="binding site" evidence="6">
    <location>
        <begin position="115"/>
        <end position="116"/>
    </location>
    <ligand>
        <name>substrate</name>
    </ligand>
</feature>
<keyword evidence="6" id="KW-0539">Nucleus</keyword>
<evidence type="ECO:0000256" key="1">
    <source>
        <dbReference type="ARBA" id="ARBA00022605"/>
    </source>
</evidence>
<evidence type="ECO:0000256" key="2">
    <source>
        <dbReference type="ARBA" id="ARBA00022723"/>
    </source>
</evidence>
<dbReference type="CDD" id="cd01629">
    <property type="entry name" value="HAD_EP"/>
    <property type="match status" value="1"/>
</dbReference>
<comment type="subunit">
    <text evidence="6">Monomer.</text>
</comment>
<dbReference type="GO" id="GO:0005737">
    <property type="term" value="C:cytoplasm"/>
    <property type="evidence" value="ECO:0007669"/>
    <property type="project" value="UniProtKB-SubCell"/>
</dbReference>
<dbReference type="PANTHER" id="PTHR20371:SF1">
    <property type="entry name" value="ENOLASE-PHOSPHATASE E1"/>
    <property type="match status" value="1"/>
</dbReference>
<dbReference type="OrthoDB" id="272500at2759"/>
<dbReference type="InterPro" id="IPR027511">
    <property type="entry name" value="ENOPH1_eukaryotes"/>
</dbReference>
<evidence type="ECO:0000313" key="7">
    <source>
        <dbReference type="EMBL" id="CDF90964.1"/>
    </source>
</evidence>
<comment type="subcellular location">
    <subcellularLocation>
        <location evidence="6">Cytoplasm</location>
    </subcellularLocation>
    <subcellularLocation>
        <location evidence="6">Nucleus</location>
    </subcellularLocation>
</comment>
<dbReference type="GO" id="GO:0005634">
    <property type="term" value="C:nucleus"/>
    <property type="evidence" value="ECO:0007669"/>
    <property type="project" value="UniProtKB-SubCell"/>
</dbReference>
<accession>A0A8J2TAL9</accession>
<dbReference type="UniPathway" id="UPA00904">
    <property type="reaction ID" value="UER00876"/>
</dbReference>
<name>A0A8J2TAL9_ZYGB2</name>
<feature type="binding site" evidence="6">
    <location>
        <position position="11"/>
    </location>
    <ligand>
        <name>Mg(2+)</name>
        <dbReference type="ChEBI" id="CHEBI:18420"/>
    </ligand>
</feature>
<evidence type="ECO:0000256" key="4">
    <source>
        <dbReference type="ARBA" id="ARBA00022842"/>
    </source>
</evidence>
<dbReference type="InterPro" id="IPR023943">
    <property type="entry name" value="Enolase-ppase_E1"/>
</dbReference>
<dbReference type="AlphaFoldDB" id="A0A8J2TAL9"/>
<feature type="binding site" evidence="6">
    <location>
        <position position="183"/>
    </location>
    <ligand>
        <name>Mg(2+)</name>
        <dbReference type="ChEBI" id="CHEBI:18420"/>
    </ligand>
</feature>
<keyword evidence="5 6" id="KW-0486">Methionine biosynthesis</keyword>
<organism evidence="7 8">
    <name type="scientific">Zygosaccharomyces bailii (strain CLIB 213 / ATCC 58445 / CBS 680 / BCRC 21525 / NBRC 1098 / NCYC 1416 / NRRL Y-2227)</name>
    <dbReference type="NCBI Taxonomy" id="1333698"/>
    <lineage>
        <taxon>Eukaryota</taxon>
        <taxon>Fungi</taxon>
        <taxon>Dikarya</taxon>
        <taxon>Ascomycota</taxon>
        <taxon>Saccharomycotina</taxon>
        <taxon>Saccharomycetes</taxon>
        <taxon>Saccharomycetales</taxon>
        <taxon>Saccharomycetaceae</taxon>
        <taxon>Zygosaccharomyces</taxon>
    </lineage>
</organism>
<dbReference type="Proteomes" id="UP000019375">
    <property type="component" value="Unassembled WGS sequence"/>
</dbReference>
<dbReference type="Gene3D" id="3.40.50.1000">
    <property type="entry name" value="HAD superfamily/HAD-like"/>
    <property type="match status" value="1"/>
</dbReference>
<comment type="function">
    <text evidence="6">Bifunctional enzyme that catalyzes the enolization of 2,3-diketo-5-methylthiopentyl-1-phosphate (DK-MTP-1-P) into the intermediate 2-hydroxy-3-keto-5-methylthiopentenyl-1-phosphate (HK-MTPenyl-1-P), which is then dephosphorylated to form the acireductone 1,2-dihydroxy-3-keto-5-methylthiopentene (DHK-MTPene).</text>
</comment>
<dbReference type="SFLD" id="SFLDG01129">
    <property type="entry name" value="C1.5:_HAD__Beta-PGM__Phosphata"/>
    <property type="match status" value="1"/>
</dbReference>
<proteinExistence type="inferred from homology"/>
<gene>
    <name evidence="6" type="primary">UTR4</name>
    <name evidence="7" type="ORF">BN860_01750g</name>
</gene>
<dbReference type="Gene3D" id="1.10.720.60">
    <property type="match status" value="1"/>
</dbReference>